<dbReference type="GO" id="GO:0004722">
    <property type="term" value="F:protein serine/threonine phosphatase activity"/>
    <property type="evidence" value="ECO:0007669"/>
    <property type="project" value="UniProtKB-EC"/>
</dbReference>
<keyword evidence="10" id="KW-0904">Protein phosphatase</keyword>
<dbReference type="Pfam" id="PF07228">
    <property type="entry name" value="SpoIIE"/>
    <property type="match status" value="1"/>
</dbReference>
<dbReference type="KEGG" id="spun:BFF78_09635"/>
<evidence type="ECO:0000256" key="11">
    <source>
        <dbReference type="ARBA" id="ARBA00023211"/>
    </source>
</evidence>
<evidence type="ECO:0000256" key="12">
    <source>
        <dbReference type="ARBA" id="ARBA00047761"/>
    </source>
</evidence>
<keyword evidence="7" id="KW-0378">Hydrolase</keyword>
<feature type="domain" description="GAF" evidence="16">
    <location>
        <begin position="22"/>
        <end position="193"/>
    </location>
</feature>
<dbReference type="InterPro" id="IPR001932">
    <property type="entry name" value="PPM-type_phosphatase-like_dom"/>
</dbReference>
<dbReference type="GO" id="GO:0003677">
    <property type="term" value="F:DNA binding"/>
    <property type="evidence" value="ECO:0007669"/>
    <property type="project" value="UniProtKB-KW"/>
</dbReference>
<dbReference type="InterPro" id="IPR029016">
    <property type="entry name" value="GAF-like_dom_sf"/>
</dbReference>
<evidence type="ECO:0000256" key="9">
    <source>
        <dbReference type="ARBA" id="ARBA00022842"/>
    </source>
</evidence>
<evidence type="ECO:0000256" key="7">
    <source>
        <dbReference type="ARBA" id="ARBA00022801"/>
    </source>
</evidence>
<dbReference type="Pfam" id="PF01590">
    <property type="entry name" value="GAF"/>
    <property type="match status" value="1"/>
</dbReference>
<reference evidence="19" key="1">
    <citation type="submission" date="2016-09" db="EMBL/GenBank/DDBJ databases">
        <title>Streptomyces puniciscabiei strain:TW1S1 Genome sequencing and assembly.</title>
        <authorList>
            <person name="Kim M.-K."/>
            <person name="Kim S.B."/>
        </authorList>
    </citation>
    <scope>NUCLEOTIDE SEQUENCE [LARGE SCALE GENOMIC DNA]</scope>
    <source>
        <strain evidence="19">TW1S1</strain>
    </source>
</reference>
<evidence type="ECO:0000256" key="13">
    <source>
        <dbReference type="ARBA" id="ARBA00056274"/>
    </source>
</evidence>
<proteinExistence type="predicted"/>
<evidence type="ECO:0000256" key="8">
    <source>
        <dbReference type="ARBA" id="ARBA00022840"/>
    </source>
</evidence>
<dbReference type="InterPro" id="IPR036457">
    <property type="entry name" value="PPM-type-like_dom_sf"/>
</dbReference>
<evidence type="ECO:0000256" key="14">
    <source>
        <dbReference type="ARBA" id="ARBA00075117"/>
    </source>
</evidence>
<dbReference type="PANTHER" id="PTHR43156:SF2">
    <property type="entry name" value="STAGE II SPORULATION PROTEIN E"/>
    <property type="match status" value="1"/>
</dbReference>
<dbReference type="GO" id="GO:0016301">
    <property type="term" value="F:kinase activity"/>
    <property type="evidence" value="ECO:0007669"/>
    <property type="project" value="UniProtKB-KW"/>
</dbReference>
<evidence type="ECO:0000256" key="3">
    <source>
        <dbReference type="ARBA" id="ARBA00022679"/>
    </source>
</evidence>
<dbReference type="AlphaFoldDB" id="A0A1D7YN19"/>
<comment type="catalytic activity">
    <reaction evidence="12">
        <text>O-phospho-L-seryl-[protein] + H2O = L-seryl-[protein] + phosphate</text>
        <dbReference type="Rhea" id="RHEA:20629"/>
        <dbReference type="Rhea" id="RHEA-COMP:9863"/>
        <dbReference type="Rhea" id="RHEA-COMP:11604"/>
        <dbReference type="ChEBI" id="CHEBI:15377"/>
        <dbReference type="ChEBI" id="CHEBI:29999"/>
        <dbReference type="ChEBI" id="CHEBI:43474"/>
        <dbReference type="ChEBI" id="CHEBI:83421"/>
        <dbReference type="EC" id="3.1.3.16"/>
    </reaction>
</comment>
<gene>
    <name evidence="18" type="ORF">BFF78_09635</name>
</gene>
<keyword evidence="3" id="KW-0808">Transferase</keyword>
<evidence type="ECO:0000313" key="18">
    <source>
        <dbReference type="EMBL" id="AOR36997.1"/>
    </source>
</evidence>
<name>A0A1D7YN19_9ACTN</name>
<evidence type="ECO:0000256" key="15">
    <source>
        <dbReference type="ARBA" id="ARBA00081350"/>
    </source>
</evidence>
<protein>
    <recommendedName>
        <fullName evidence="1">protein-serine/threonine phosphatase</fullName>
        <ecNumber evidence="1">3.1.3.16</ecNumber>
    </recommendedName>
    <alternativeName>
        <fullName evidence="15">Protein-serine/threonine phosphatase</fullName>
    </alternativeName>
    <alternativeName>
        <fullName evidence="14">Serine/threonine-protein kinase</fullName>
    </alternativeName>
</protein>
<keyword evidence="9" id="KW-0460">Magnesium</keyword>
<keyword evidence="2" id="KW-0597">Phosphoprotein</keyword>
<evidence type="ECO:0000259" key="16">
    <source>
        <dbReference type="SMART" id="SM00065"/>
    </source>
</evidence>
<evidence type="ECO:0000256" key="1">
    <source>
        <dbReference type="ARBA" id="ARBA00013081"/>
    </source>
</evidence>
<dbReference type="FunFam" id="3.30.450.40:FF:000035">
    <property type="entry name" value="PAS sensor protein"/>
    <property type="match status" value="1"/>
</dbReference>
<keyword evidence="8" id="KW-0067">ATP-binding</keyword>
<dbReference type="SMART" id="SM00065">
    <property type="entry name" value="GAF"/>
    <property type="match status" value="1"/>
</dbReference>
<dbReference type="GO" id="GO:0046872">
    <property type="term" value="F:metal ion binding"/>
    <property type="evidence" value="ECO:0007669"/>
    <property type="project" value="UniProtKB-KW"/>
</dbReference>
<dbReference type="RefSeq" id="WP_069783492.1">
    <property type="nucleotide sequence ID" value="NZ_CP017248.1"/>
</dbReference>
<feature type="domain" description="PPM-type phosphatase" evidence="17">
    <location>
        <begin position="213"/>
        <end position="428"/>
    </location>
</feature>
<evidence type="ECO:0000259" key="17">
    <source>
        <dbReference type="SMART" id="SM00331"/>
    </source>
</evidence>
<keyword evidence="5" id="KW-0547">Nucleotide-binding</keyword>
<evidence type="ECO:0000256" key="6">
    <source>
        <dbReference type="ARBA" id="ARBA00022777"/>
    </source>
</evidence>
<keyword evidence="6" id="KW-0418">Kinase</keyword>
<dbReference type="Gene3D" id="3.60.40.10">
    <property type="entry name" value="PPM-type phosphatase domain"/>
    <property type="match status" value="1"/>
</dbReference>
<dbReference type="SUPFAM" id="SSF81606">
    <property type="entry name" value="PP2C-like"/>
    <property type="match status" value="1"/>
</dbReference>
<dbReference type="InterPro" id="IPR003018">
    <property type="entry name" value="GAF"/>
</dbReference>
<dbReference type="SUPFAM" id="SSF55781">
    <property type="entry name" value="GAF domain-like"/>
    <property type="match status" value="1"/>
</dbReference>
<dbReference type="EMBL" id="CP017248">
    <property type="protein sequence ID" value="AOR36997.1"/>
    <property type="molecule type" value="Genomic_DNA"/>
</dbReference>
<dbReference type="GO" id="GO:0005524">
    <property type="term" value="F:ATP binding"/>
    <property type="evidence" value="ECO:0007669"/>
    <property type="project" value="UniProtKB-KW"/>
</dbReference>
<organism evidence="18 19">
    <name type="scientific">Streptomyces fodineus</name>
    <dbReference type="NCBI Taxonomy" id="1904616"/>
    <lineage>
        <taxon>Bacteria</taxon>
        <taxon>Bacillati</taxon>
        <taxon>Actinomycetota</taxon>
        <taxon>Actinomycetes</taxon>
        <taxon>Kitasatosporales</taxon>
        <taxon>Streptomycetaceae</taxon>
        <taxon>Streptomyces</taxon>
    </lineage>
</organism>
<evidence type="ECO:0000256" key="4">
    <source>
        <dbReference type="ARBA" id="ARBA00022723"/>
    </source>
</evidence>
<evidence type="ECO:0000256" key="5">
    <source>
        <dbReference type="ARBA" id="ARBA00022741"/>
    </source>
</evidence>
<evidence type="ECO:0000256" key="2">
    <source>
        <dbReference type="ARBA" id="ARBA00022553"/>
    </source>
</evidence>
<keyword evidence="18" id="KW-0238">DNA-binding</keyword>
<dbReference type="InterPro" id="IPR052016">
    <property type="entry name" value="Bact_Sigma-Reg"/>
</dbReference>
<keyword evidence="4" id="KW-0479">Metal-binding</keyword>
<dbReference type="PANTHER" id="PTHR43156">
    <property type="entry name" value="STAGE II SPORULATION PROTEIN E-RELATED"/>
    <property type="match status" value="1"/>
</dbReference>
<dbReference type="FunFam" id="3.60.40.10:FF:000005">
    <property type="entry name" value="Serine/threonine protein phosphatase"/>
    <property type="match status" value="1"/>
</dbReference>
<evidence type="ECO:0000256" key="10">
    <source>
        <dbReference type="ARBA" id="ARBA00022912"/>
    </source>
</evidence>
<evidence type="ECO:0000313" key="19">
    <source>
        <dbReference type="Proteomes" id="UP000094960"/>
    </source>
</evidence>
<keyword evidence="11" id="KW-0464">Manganese</keyword>
<dbReference type="Gene3D" id="3.30.450.40">
    <property type="match status" value="1"/>
</dbReference>
<sequence>MDEDDADAALRAALDQLAFATRSAAALSSTLDAVEGLRRVCRVLVPGLADWSAADLMDEDGAVERVCVSHRDPNAALTGLTGPLPPVPETATGPLSRVLRGAGPLLLSAGRLPTAQEASDPLHTATMQPFARLGGDSVIVAPLRARRRVLGALTLVRGEGHPPWGEADLALVEDLTHRIALALDNARLYAETQAVAERLQRSLLPDLPVVPGLRVTARYSPALATAQIGGDWYDSFVLPESGDTTLIIGDVTGHDLHAAVTMSQIRNMLRGIACDRREPPGMILRRLDLAVDALYSHRTATCVYALLKGREGGPYQLEWASAGHPPPLLVTADGDTTYLWEAHGLLLGVDPHAERPSACLPLPEGSTLLLYTDGLIERRGESMDHGMTRLRQHAAALVDQDIDELSDELMNGLVAGAHDDIALLALRLPQSDEGVSP</sequence>
<dbReference type="SMART" id="SM00331">
    <property type="entry name" value="PP2C_SIG"/>
    <property type="match status" value="1"/>
</dbReference>
<accession>A0A1D7YN19</accession>
<dbReference type="Proteomes" id="UP000094960">
    <property type="component" value="Chromosome"/>
</dbReference>
<keyword evidence="19" id="KW-1185">Reference proteome</keyword>
<dbReference type="EC" id="3.1.3.16" evidence="1"/>
<comment type="function">
    <text evidence="13">Primarily acts as an independent SigF regulator that is sensitive to the osmosensory signal, mediating the cross talk of PknD with the SigF regulon. Possesses both phosphatase and kinase activities. The kinase domain functions as a classic anti-sigma factor-like kinase to phosphorylate the anti-anti-sigma factor domain at the canonical regulatory site, and the phosphatase domain antagonizes this activity.</text>
</comment>